<dbReference type="Pfam" id="PF00982">
    <property type="entry name" value="Glyco_transf_20"/>
    <property type="match status" value="1"/>
</dbReference>
<comment type="similarity">
    <text evidence="1">Belongs to the glycosyltransferase 20 family.</text>
</comment>
<dbReference type="PANTHER" id="PTHR10788:SF106">
    <property type="entry name" value="BCDNA.GH08860"/>
    <property type="match status" value="1"/>
</dbReference>
<dbReference type="EMBL" id="AP025591">
    <property type="protein sequence ID" value="BDG06303.1"/>
    <property type="molecule type" value="Genomic_DNA"/>
</dbReference>
<evidence type="ECO:0000256" key="1">
    <source>
        <dbReference type="ARBA" id="ARBA00008799"/>
    </source>
</evidence>
<proteinExistence type="inferred from homology"/>
<dbReference type="SUPFAM" id="SSF53756">
    <property type="entry name" value="UDP-Glycosyltransferase/glycogen phosphorylase"/>
    <property type="match status" value="1"/>
</dbReference>
<dbReference type="PANTHER" id="PTHR10788">
    <property type="entry name" value="TREHALOSE-6-PHOSPHATE SYNTHASE"/>
    <property type="match status" value="1"/>
</dbReference>
<sequence length="754" mass="83434">MRTFLRVTLPLLAGLALLAWGAALVVNTTARSWFLRDVTLRARLASAGAQQALAAHLVAGEQGKIATLLDALARDERILAAAVCSPTFSAIASTTGFPERWSCEVLGAARPPATAPLVDLDLAAAGEGGPVHVSMHAIEADGAVRGTLVLVHDMSYLARRERAMNRFTFGAFAVFGLLASVFTVVVRRASWRSWTDELRRLLSVARFPGATPAKAPPGAFSPILADLRALLAEVAGERSSAERGPWSRERLQRVLRETLHGDRVVILANREPYIHERGEDGAVRVQHPASGLVTALEPVMRACSGTWVAHGSGPADRETVDRDDRIRVPPGEESYALRRVWLSREEERGYYYGFSNEGLWPLCHIADTRPEFRVADFRQYARVNRRFADAVAEEVTGPDPIVLVQDYHFALAPRMIRERLPRSTIITFWHIPWPNAERFGICPWERDLLQGLLGSSILGFHTQQHCNNFIDAVDHYLEARIDRERQAVVQGGRECLVRSYPISIEWPNRWAEAAPPPAECRRAVFQELGLGPDALLGVGVDRLDYTKGIEERLLAVERTLERFPHLAGRFTFAQLAAPSRTLIAKYRALNEGVERLAARINARFGSGSYRPIVLERAHHEPAAVFRYLRAADVCYVSSLHDGMNLVAKEFVAARQDERGVLVLSRFTGAARELTEALLVNPYDLEEASAALATALGMTAAEQAERMHAMRAVVAELNVYRWAGHMLADAARVRQRGRLSQRLSMGLRAVDGAPQ</sequence>
<dbReference type="RefSeq" id="WP_248355749.1">
    <property type="nucleotide sequence ID" value="NZ_AP025591.1"/>
</dbReference>
<dbReference type="InterPro" id="IPR001830">
    <property type="entry name" value="Glyco_trans_20"/>
</dbReference>
<organism evidence="3 4">
    <name type="scientific">Anaeromyxobacter oryzae</name>
    <dbReference type="NCBI Taxonomy" id="2918170"/>
    <lineage>
        <taxon>Bacteria</taxon>
        <taxon>Pseudomonadati</taxon>
        <taxon>Myxococcota</taxon>
        <taxon>Myxococcia</taxon>
        <taxon>Myxococcales</taxon>
        <taxon>Cystobacterineae</taxon>
        <taxon>Anaeromyxobacteraceae</taxon>
        <taxon>Anaeromyxobacter</taxon>
    </lineage>
</organism>
<keyword evidence="2" id="KW-1133">Transmembrane helix</keyword>
<evidence type="ECO:0000256" key="2">
    <source>
        <dbReference type="SAM" id="Phobius"/>
    </source>
</evidence>
<keyword evidence="4" id="KW-1185">Reference proteome</keyword>
<protein>
    <submittedName>
        <fullName evidence="3">Trehalose-6-phosphate synthase</fullName>
    </submittedName>
</protein>
<dbReference type="Proteomes" id="UP001162891">
    <property type="component" value="Chromosome"/>
</dbReference>
<accession>A0ABN6N2R2</accession>
<reference evidence="4" key="1">
    <citation type="journal article" date="2022" name="Int. J. Syst. Evol. Microbiol.">
        <title>Anaeromyxobacter oryzae sp. nov., Anaeromyxobacter diazotrophicus sp. nov. and Anaeromyxobacter paludicola sp. nov., isolated from paddy soils.</title>
        <authorList>
            <person name="Itoh H."/>
            <person name="Xu Z."/>
            <person name="Mise K."/>
            <person name="Masuda Y."/>
            <person name="Ushijima N."/>
            <person name="Hayakawa C."/>
            <person name="Shiratori Y."/>
            <person name="Senoo K."/>
        </authorList>
    </citation>
    <scope>NUCLEOTIDE SEQUENCE [LARGE SCALE GENOMIC DNA]</scope>
    <source>
        <strain evidence="4">Red232</strain>
    </source>
</reference>
<dbReference type="CDD" id="cd03788">
    <property type="entry name" value="GT20_TPS"/>
    <property type="match status" value="1"/>
</dbReference>
<evidence type="ECO:0000313" key="3">
    <source>
        <dbReference type="EMBL" id="BDG06303.1"/>
    </source>
</evidence>
<dbReference type="Gene3D" id="3.40.50.2000">
    <property type="entry name" value="Glycogen Phosphorylase B"/>
    <property type="match status" value="2"/>
</dbReference>
<name>A0ABN6N2R2_9BACT</name>
<evidence type="ECO:0000313" key="4">
    <source>
        <dbReference type="Proteomes" id="UP001162891"/>
    </source>
</evidence>
<gene>
    <name evidence="3" type="primary">otsA_2</name>
    <name evidence="3" type="ORF">AMOR_52990</name>
</gene>
<feature type="transmembrane region" description="Helical" evidence="2">
    <location>
        <begin position="167"/>
        <end position="186"/>
    </location>
</feature>
<keyword evidence="2" id="KW-0472">Membrane</keyword>
<keyword evidence="2" id="KW-0812">Transmembrane</keyword>